<proteinExistence type="predicted"/>
<name>A0A8J7H2X9_9FIRM</name>
<accession>A0A8J7H2X9</accession>
<evidence type="ECO:0000313" key="1">
    <source>
        <dbReference type="EMBL" id="MBH1941278.1"/>
    </source>
</evidence>
<dbReference type="RefSeq" id="WP_197661498.1">
    <property type="nucleotide sequence ID" value="NZ_JAEAGR010000010.1"/>
</dbReference>
<dbReference type="EMBL" id="JAEAGR010000010">
    <property type="protein sequence ID" value="MBH1941278.1"/>
    <property type="molecule type" value="Genomic_DNA"/>
</dbReference>
<gene>
    <name evidence="1" type="ORF">I5677_10270</name>
</gene>
<evidence type="ECO:0000313" key="2">
    <source>
        <dbReference type="Proteomes" id="UP000623269"/>
    </source>
</evidence>
<dbReference type="AlphaFoldDB" id="A0A8J7H2X9"/>
<organism evidence="1 2">
    <name type="scientific">Mobilitalea sibirica</name>
    <dbReference type="NCBI Taxonomy" id="1462919"/>
    <lineage>
        <taxon>Bacteria</taxon>
        <taxon>Bacillati</taxon>
        <taxon>Bacillota</taxon>
        <taxon>Clostridia</taxon>
        <taxon>Lachnospirales</taxon>
        <taxon>Lachnospiraceae</taxon>
        <taxon>Mobilitalea</taxon>
    </lineage>
</organism>
<comment type="caution">
    <text evidence="1">The sequence shown here is derived from an EMBL/GenBank/DDBJ whole genome shotgun (WGS) entry which is preliminary data.</text>
</comment>
<protein>
    <submittedName>
        <fullName evidence="1">Uncharacterized protein</fullName>
    </submittedName>
</protein>
<keyword evidence="2" id="KW-1185">Reference proteome</keyword>
<dbReference type="InterPro" id="IPR036866">
    <property type="entry name" value="RibonucZ/Hydroxyglut_hydro"/>
</dbReference>
<reference evidence="1" key="1">
    <citation type="submission" date="2020-12" db="EMBL/GenBank/DDBJ databases">
        <title>M. sibirica DSM 26468T genome.</title>
        <authorList>
            <person name="Thieme N."/>
            <person name="Rettenmaier R."/>
            <person name="Zverlov V."/>
            <person name="Liebl W."/>
        </authorList>
    </citation>
    <scope>NUCLEOTIDE SEQUENCE</scope>
    <source>
        <strain evidence="1">DSM 26468</strain>
    </source>
</reference>
<dbReference type="Proteomes" id="UP000623269">
    <property type="component" value="Unassembled WGS sequence"/>
</dbReference>
<sequence length="66" mass="7459">MELEIVANDRLVTDYVVLKVAHHGSRNSTSVELLEIIQPQYALISCGKGNKRVTRLIQFRFPCSSL</sequence>
<dbReference type="Gene3D" id="3.60.15.10">
    <property type="entry name" value="Ribonuclease Z/Hydroxyacylglutathione hydrolase-like"/>
    <property type="match status" value="1"/>
</dbReference>